<accession>A0A6A1R4P3</accession>
<dbReference type="AlphaFoldDB" id="A0A6A1R4P3"/>
<evidence type="ECO:0000256" key="1">
    <source>
        <dbReference type="SAM" id="Phobius"/>
    </source>
</evidence>
<feature type="transmembrane region" description="Helical" evidence="1">
    <location>
        <begin position="51"/>
        <end position="70"/>
    </location>
</feature>
<proteinExistence type="predicted"/>
<dbReference type="InterPro" id="IPR012338">
    <property type="entry name" value="Beta-lactam/transpept-like"/>
</dbReference>
<name>A0A6A1R4P3_9BURK</name>
<dbReference type="EMBL" id="VZOT01000002">
    <property type="protein sequence ID" value="KAB0587788.1"/>
    <property type="molecule type" value="Genomic_DNA"/>
</dbReference>
<sequence length="449" mass="49339">MTQRPTLWRQLQEARGRVEDRPHALWSATAHNAGKAGTRRRQETQVQWKKLALGALVVAGAAAVGGWFSLDKETRGLLATFPTNRDLLFWSEPQRDAAFRALDRIPLLARSHMVPASGTPSPLPPGEPLPLRTDINAFMAGQRSAALLIVQGGKLRLERYGLDFDGAGRWTSFSVAKSFTSTLVGAALKDGYIRSLDDKVSDYIPDLKGSAYDDVSVRQLLTMTSGVQWNEDYADPQSDVARFNNHQPEAGQEALVSYMRQLPRAAPPGTRWLYSTGETNLVGTLVQQATGKPLATYLAEKVWGPAGMEHDATWLVSKTGQEIGGCCIQASPRDYARMGLFILNGAKVDGQSIVPDGWWEAATTKQADIGRPGHGYGYGYQWWTNDDGSYAARGIFGQGIFIDPQRELVIVTNANWAGGARDPAAMKAREQFYREVQQAVDAEQQRSKD</sequence>
<dbReference type="PANTHER" id="PTHR43283">
    <property type="entry name" value="BETA-LACTAMASE-RELATED"/>
    <property type="match status" value="1"/>
</dbReference>
<feature type="domain" description="Beta-lactamase-related" evidence="2">
    <location>
        <begin position="134"/>
        <end position="428"/>
    </location>
</feature>
<gene>
    <name evidence="3" type="ORF">F7P80_03715</name>
</gene>
<dbReference type="Gene3D" id="3.40.710.10">
    <property type="entry name" value="DD-peptidase/beta-lactamase superfamily"/>
    <property type="match status" value="1"/>
</dbReference>
<dbReference type="SUPFAM" id="SSF56601">
    <property type="entry name" value="beta-lactamase/transpeptidase-like"/>
    <property type="match status" value="1"/>
</dbReference>
<keyword evidence="1" id="KW-0472">Membrane</keyword>
<organism evidence="3">
    <name type="scientific">Comamonas kerstersii</name>
    <dbReference type="NCBI Taxonomy" id="225992"/>
    <lineage>
        <taxon>Bacteria</taxon>
        <taxon>Pseudomonadati</taxon>
        <taxon>Pseudomonadota</taxon>
        <taxon>Betaproteobacteria</taxon>
        <taxon>Burkholderiales</taxon>
        <taxon>Comamonadaceae</taxon>
        <taxon>Comamonas</taxon>
    </lineage>
</organism>
<evidence type="ECO:0000313" key="3">
    <source>
        <dbReference type="EMBL" id="KAB0587788.1"/>
    </source>
</evidence>
<dbReference type="InterPro" id="IPR001466">
    <property type="entry name" value="Beta-lactam-related"/>
</dbReference>
<protein>
    <submittedName>
        <fullName evidence="3">Beta-lactamase family protein</fullName>
    </submittedName>
</protein>
<dbReference type="InterPro" id="IPR050789">
    <property type="entry name" value="Diverse_Enzym_Activities"/>
</dbReference>
<dbReference type="PANTHER" id="PTHR43283:SF14">
    <property type="entry name" value="BLL8153 PROTEIN"/>
    <property type="match status" value="1"/>
</dbReference>
<keyword evidence="1" id="KW-1133">Transmembrane helix</keyword>
<reference evidence="3" key="1">
    <citation type="submission" date="2019-09" db="EMBL/GenBank/DDBJ databases">
        <title>Draft genome sequences of 48 bacterial type strains from the CCUG.</title>
        <authorList>
            <person name="Tunovic T."/>
            <person name="Pineiro-Iglesias B."/>
            <person name="Unosson C."/>
            <person name="Inganas E."/>
            <person name="Ohlen M."/>
            <person name="Cardew S."/>
            <person name="Jensie-Markopoulos S."/>
            <person name="Salva-Serra F."/>
            <person name="Jaen-Luchoro D."/>
            <person name="Karlsson R."/>
            <person name="Svensson-Stadler L."/>
            <person name="Chun J."/>
            <person name="Moore E."/>
        </authorList>
    </citation>
    <scope>NUCLEOTIDE SEQUENCE</scope>
    <source>
        <strain evidence="3">CCUG 15333</strain>
    </source>
</reference>
<comment type="caution">
    <text evidence="3">The sequence shown here is derived from an EMBL/GenBank/DDBJ whole genome shotgun (WGS) entry which is preliminary data.</text>
</comment>
<keyword evidence="1" id="KW-0812">Transmembrane</keyword>
<evidence type="ECO:0000259" key="2">
    <source>
        <dbReference type="Pfam" id="PF00144"/>
    </source>
</evidence>
<dbReference type="Pfam" id="PF00144">
    <property type="entry name" value="Beta-lactamase"/>
    <property type="match status" value="1"/>
</dbReference>